<protein>
    <recommendedName>
        <fullName evidence="3">Peptidase M23 domain-containing protein</fullName>
    </recommendedName>
</protein>
<evidence type="ECO:0008006" key="3">
    <source>
        <dbReference type="Google" id="ProtNLM"/>
    </source>
</evidence>
<gene>
    <name evidence="1" type="ORF">BTO28_06285</name>
</gene>
<comment type="caution">
    <text evidence="1">The sequence shown here is derived from an EMBL/GenBank/DDBJ whole genome shotgun (WGS) entry which is preliminary data.</text>
</comment>
<proteinExistence type="predicted"/>
<keyword evidence="2" id="KW-1185">Reference proteome</keyword>
<dbReference type="OrthoDB" id="2968056at2"/>
<evidence type="ECO:0000313" key="2">
    <source>
        <dbReference type="Proteomes" id="UP000188613"/>
    </source>
</evidence>
<evidence type="ECO:0000313" key="1">
    <source>
        <dbReference type="EMBL" id="OMP67550.1"/>
    </source>
</evidence>
<dbReference type="STRING" id="1714355.BTO28_06285"/>
<organism evidence="1 2">
    <name type="scientific">Domibacillus epiphyticus</name>
    <dbReference type="NCBI Taxonomy" id="1714355"/>
    <lineage>
        <taxon>Bacteria</taxon>
        <taxon>Bacillati</taxon>
        <taxon>Bacillota</taxon>
        <taxon>Bacilli</taxon>
        <taxon>Bacillales</taxon>
        <taxon>Bacillaceae</taxon>
        <taxon>Domibacillus</taxon>
    </lineage>
</organism>
<name>A0A1V2A9E4_9BACI</name>
<accession>A0A1V2A9E4</accession>
<dbReference type="AlphaFoldDB" id="A0A1V2A9E4"/>
<dbReference type="Proteomes" id="UP000188613">
    <property type="component" value="Unassembled WGS sequence"/>
</dbReference>
<sequence length="148" mass="16959">MKGKIAAAALLYFFVYVNRDQPAVIQVFTGDFTFARTAYIYEYHLGTFLPSIQRNYDEATPANVSHGVKAEREGMVVRINRDDHSIMLQHRDGNETEIKGVYVDDFRLFEKIEAGATIGQPAEEYVYIWIRKDGQVISKKRMGTEDVD</sequence>
<reference evidence="1 2" key="1">
    <citation type="submission" date="2016-12" db="EMBL/GenBank/DDBJ databases">
        <title>Domibacillus sp. SAB 38T whole genome sequencing.</title>
        <authorList>
            <person name="Verma A."/>
            <person name="Ojha A.K."/>
            <person name="Krishnamurthi S."/>
        </authorList>
    </citation>
    <scope>NUCLEOTIDE SEQUENCE [LARGE SCALE GENOMIC DNA]</scope>
    <source>
        <strain evidence="1 2">SAB 38</strain>
    </source>
</reference>
<dbReference type="RefSeq" id="WP_076764683.1">
    <property type="nucleotide sequence ID" value="NZ_MSFI01000009.1"/>
</dbReference>
<dbReference type="EMBL" id="MSFI01000009">
    <property type="protein sequence ID" value="OMP67550.1"/>
    <property type="molecule type" value="Genomic_DNA"/>
</dbReference>